<evidence type="ECO:0000256" key="4">
    <source>
        <dbReference type="RuleBase" id="RU003704"/>
    </source>
</evidence>
<dbReference type="InterPro" id="IPR002139">
    <property type="entry name" value="Ribo/fructo_kinase"/>
</dbReference>
<dbReference type="Gene3D" id="3.40.1190.20">
    <property type="match status" value="1"/>
</dbReference>
<evidence type="ECO:0000313" key="6">
    <source>
        <dbReference type="EMBL" id="CAK9234564.1"/>
    </source>
</evidence>
<reference evidence="6" key="1">
    <citation type="submission" date="2024-02" db="EMBL/GenBank/DDBJ databases">
        <authorList>
            <consortium name="ELIXIR-Norway"/>
            <consortium name="Elixir Norway"/>
        </authorList>
    </citation>
    <scope>NUCLEOTIDE SEQUENCE</scope>
</reference>
<sequence length="520" mass="55507">MDAGVAAKVPAIMTGATTTTTGALVSSTAVASDRTIDEISCFRQLFFLLNLEDIRAWVHSSSFLRPHRFSRTSSGAGENLLKDREQALFYVIRKLVSLCKRDRPRRHKGNANMLRAGKQSFATPVGLVPDCLDVVGLGQAMVDFSGIVSDNFLEQLALVKGSRKVVDHEERGQVLGALDGHSYKLAAGGSLSNTLVALARLGVATSHNNPSINVAMTGSVGGDALGDFYRMELLQANVNFLSQPVVNGTTGSVVVLTTPDAQRTMLSYQGTSSVVHFDTNLASAIGRSRVLVVEGYLWEIPQTIEAIAKACEAAHQQGVLVALTASDVSCVKRHHQQFWDVMCKSADILFTNSDEARALCGFDEDVSPEQATKHLSQYCPLVSVTDGALGSYLALGREIVYIPPAPCVAVDTCGAGDAYAGGILYGLLLGIPDIEEIGNLAAKVASVVVGQQGARLRQENANEIAGSVKSASARRDNQILELLRLRNEVQLETISSHMSCRTVDMGEGNNHGHASLVTNI</sequence>
<keyword evidence="7" id="KW-1185">Reference proteome</keyword>
<evidence type="ECO:0000256" key="1">
    <source>
        <dbReference type="ARBA" id="ARBA00010688"/>
    </source>
</evidence>
<dbReference type="InterPro" id="IPR029056">
    <property type="entry name" value="Ribokinase-like"/>
</dbReference>
<evidence type="ECO:0000313" key="7">
    <source>
        <dbReference type="Proteomes" id="UP001497512"/>
    </source>
</evidence>
<dbReference type="InterPro" id="IPR002173">
    <property type="entry name" value="Carboh/pur_kinase_PfkB_CS"/>
</dbReference>
<dbReference type="CDD" id="cd01168">
    <property type="entry name" value="adenosine_kinase"/>
    <property type="match status" value="1"/>
</dbReference>
<accession>A0ABP0V0A8</accession>
<protein>
    <recommendedName>
        <fullName evidence="5">Carbohydrate kinase PfkB domain-containing protein</fullName>
    </recommendedName>
</protein>
<name>A0ABP0V0A8_9BRYO</name>
<keyword evidence="3 4" id="KW-0418">Kinase</keyword>
<gene>
    <name evidence="6" type="ORF">CSSPTR1EN2_LOCUS22280</name>
</gene>
<keyword evidence="2 4" id="KW-0808">Transferase</keyword>
<dbReference type="PRINTS" id="PR00990">
    <property type="entry name" value="RIBOKINASE"/>
</dbReference>
<evidence type="ECO:0000256" key="2">
    <source>
        <dbReference type="ARBA" id="ARBA00022679"/>
    </source>
</evidence>
<dbReference type="Pfam" id="PF00294">
    <property type="entry name" value="PfkB"/>
    <property type="match status" value="1"/>
</dbReference>
<evidence type="ECO:0000259" key="5">
    <source>
        <dbReference type="Pfam" id="PF00294"/>
    </source>
</evidence>
<dbReference type="InterPro" id="IPR011611">
    <property type="entry name" value="PfkB_dom"/>
</dbReference>
<organism evidence="6 7">
    <name type="scientific">Sphagnum troendelagicum</name>
    <dbReference type="NCBI Taxonomy" id="128251"/>
    <lineage>
        <taxon>Eukaryota</taxon>
        <taxon>Viridiplantae</taxon>
        <taxon>Streptophyta</taxon>
        <taxon>Embryophyta</taxon>
        <taxon>Bryophyta</taxon>
        <taxon>Sphagnophytina</taxon>
        <taxon>Sphagnopsida</taxon>
        <taxon>Sphagnales</taxon>
        <taxon>Sphagnaceae</taxon>
        <taxon>Sphagnum</taxon>
    </lineage>
</organism>
<comment type="similarity">
    <text evidence="1 4">Belongs to the carbohydrate kinase PfkB family.</text>
</comment>
<proteinExistence type="inferred from homology"/>
<dbReference type="InterPro" id="IPR052700">
    <property type="entry name" value="Carb_kinase_PfkB-like"/>
</dbReference>
<dbReference type="PANTHER" id="PTHR43320:SF3">
    <property type="entry name" value="CARBOHYDRATE KINASE PFKB DOMAIN-CONTAINING PROTEIN"/>
    <property type="match status" value="1"/>
</dbReference>
<feature type="domain" description="Carbohydrate kinase PfkB" evidence="5">
    <location>
        <begin position="179"/>
        <end position="456"/>
    </location>
</feature>
<dbReference type="SUPFAM" id="SSF53613">
    <property type="entry name" value="Ribokinase-like"/>
    <property type="match status" value="1"/>
</dbReference>
<dbReference type="EMBL" id="OZ019900">
    <property type="protein sequence ID" value="CAK9234564.1"/>
    <property type="molecule type" value="Genomic_DNA"/>
</dbReference>
<dbReference type="Proteomes" id="UP001497512">
    <property type="component" value="Chromosome 8"/>
</dbReference>
<evidence type="ECO:0000256" key="3">
    <source>
        <dbReference type="ARBA" id="ARBA00022777"/>
    </source>
</evidence>
<dbReference type="PANTHER" id="PTHR43320">
    <property type="entry name" value="SUGAR KINASE"/>
    <property type="match status" value="1"/>
</dbReference>
<dbReference type="PROSITE" id="PS00584">
    <property type="entry name" value="PFKB_KINASES_2"/>
    <property type="match status" value="1"/>
</dbReference>